<dbReference type="EMBL" id="JAPDRQ010000051">
    <property type="protein sequence ID" value="KAJ9658433.1"/>
    <property type="molecule type" value="Genomic_DNA"/>
</dbReference>
<dbReference type="Proteomes" id="UP001172386">
    <property type="component" value="Unassembled WGS sequence"/>
</dbReference>
<organism evidence="1 2">
    <name type="scientific">Neophaeococcomyces mojaviensis</name>
    <dbReference type="NCBI Taxonomy" id="3383035"/>
    <lineage>
        <taxon>Eukaryota</taxon>
        <taxon>Fungi</taxon>
        <taxon>Dikarya</taxon>
        <taxon>Ascomycota</taxon>
        <taxon>Pezizomycotina</taxon>
        <taxon>Eurotiomycetes</taxon>
        <taxon>Chaetothyriomycetidae</taxon>
        <taxon>Chaetothyriales</taxon>
        <taxon>Chaetothyriales incertae sedis</taxon>
        <taxon>Neophaeococcomyces</taxon>
    </lineage>
</organism>
<keyword evidence="2" id="KW-1185">Reference proteome</keyword>
<gene>
    <name evidence="1" type="ORF">H2198_003717</name>
</gene>
<comment type="caution">
    <text evidence="1">The sequence shown here is derived from an EMBL/GenBank/DDBJ whole genome shotgun (WGS) entry which is preliminary data.</text>
</comment>
<accession>A0ACC3AAN0</accession>
<reference evidence="1" key="1">
    <citation type="submission" date="2022-10" db="EMBL/GenBank/DDBJ databases">
        <title>Culturing micro-colonial fungi from biological soil crusts in the Mojave desert and describing Neophaeococcomyces mojavensis, and introducing the new genera and species Taxawa tesnikishii.</title>
        <authorList>
            <person name="Kurbessoian T."/>
            <person name="Stajich J.E."/>
        </authorList>
    </citation>
    <scope>NUCLEOTIDE SEQUENCE</scope>
    <source>
        <strain evidence="1">JES_112</strain>
    </source>
</reference>
<name>A0ACC3AAN0_9EURO</name>
<sequence length="673" mass="75986">MDENTRERVPPSCANCRRKKSKCDRRKPCSACVKSKLSCSYEKVTRTPLTRKHLTSVELELAKAKALLTDHGHRRPTSQGNEQSVLSSPLPQNGTYQMQTESTPVAVSRVQISCQAQSSGPTTNVSPSFSLESPPAGDLDWDERSSNLNKTHFNDGMASLVDRNGYMGVASGAALLRMADEGGAELDLQAQPDALPSSRGTPQVIPPLYSLAQLEPFIDAYFSTYHVSYPIVHEPTFRAQFMEVVPRPHGQSWQVLLYIVAAIGCFAASEVAPDADQGLFEAAKQRMNIDMLETGNITLVQALTLISNYIQKRNRPNSGYNYMGLAKRMAWGLALHKEFPAWRNQPFRLELRRRVWWCLYIFDVGGIITFSRPLDMPADGIEVSLPLNLNDGDMTASTVRVRAESQLTTLYTHVRCQAQFHLATNHIYQRLISSIPSAQEMLRLDEADLQSWLAEVPSFFHPGVPQQPKYRLCHAILQWRWRNFRLLMFRPYLMRRFMKHRADANQSDASDAPGEHDETAIRLCLETAQESIHMISNFWNSSQQNVLTCWYALYFLFQAVLIPVICLRNDTYSDLAPGWRDEILVALEAITDMNRLNPAASRCHSAITKLCGPYLALDITEWHSPTNESPQTQMNSLYSYMFGPVADSQLFNVQDLQMQDPTFFDFMGQLGAP</sequence>
<evidence type="ECO:0000313" key="2">
    <source>
        <dbReference type="Proteomes" id="UP001172386"/>
    </source>
</evidence>
<protein>
    <submittedName>
        <fullName evidence="1">Uncharacterized protein</fullName>
    </submittedName>
</protein>
<evidence type="ECO:0000313" key="1">
    <source>
        <dbReference type="EMBL" id="KAJ9658433.1"/>
    </source>
</evidence>
<proteinExistence type="predicted"/>